<evidence type="ECO:0000256" key="5">
    <source>
        <dbReference type="SAM" id="Phobius"/>
    </source>
</evidence>
<keyword evidence="5" id="KW-1133">Transmembrane helix</keyword>
<dbReference type="PANTHER" id="PTHR44227">
    <property type="match status" value="1"/>
</dbReference>
<dbReference type="SMART" id="SM00862">
    <property type="entry name" value="Trans_reg_C"/>
    <property type="match status" value="1"/>
</dbReference>
<dbReference type="Proteomes" id="UP000663814">
    <property type="component" value="Unassembled WGS sequence"/>
</dbReference>
<dbReference type="PROSITE" id="PS51755">
    <property type="entry name" value="OMPR_PHOB"/>
    <property type="match status" value="1"/>
</dbReference>
<dbReference type="InterPro" id="IPR036388">
    <property type="entry name" value="WH-like_DNA-bd_sf"/>
</dbReference>
<dbReference type="RefSeq" id="WP_205310881.1">
    <property type="nucleotide sequence ID" value="NZ_JAERPS020000003.1"/>
</dbReference>
<dbReference type="Pfam" id="PF00486">
    <property type="entry name" value="Trans_reg_C"/>
    <property type="match status" value="1"/>
</dbReference>
<dbReference type="InterPro" id="IPR052346">
    <property type="entry name" value="O-mannosyl-transferase_TMTC"/>
</dbReference>
<dbReference type="SUPFAM" id="SSF46894">
    <property type="entry name" value="C-terminal effector domain of the bipartite response regulators"/>
    <property type="match status" value="1"/>
</dbReference>
<feature type="domain" description="OmpR/PhoB-type" evidence="6">
    <location>
        <begin position="29"/>
        <end position="127"/>
    </location>
</feature>
<feature type="transmembrane region" description="Helical" evidence="5">
    <location>
        <begin position="163"/>
        <end position="183"/>
    </location>
</feature>
<dbReference type="InterPro" id="IPR019734">
    <property type="entry name" value="TPR_rpt"/>
</dbReference>
<evidence type="ECO:0000256" key="2">
    <source>
        <dbReference type="ARBA" id="ARBA00022803"/>
    </source>
</evidence>
<accession>A0ABS7X997</accession>
<evidence type="ECO:0000313" key="8">
    <source>
        <dbReference type="Proteomes" id="UP000663814"/>
    </source>
</evidence>
<sequence length="660" mass="74445">MTAPNSIDPVTLIPSSIEPTAQCPNQLAQPCWQLGVWYIEPGINRISSEECKLQLEPRLMTTLLLLLRANGQTVSDEQLLNNVWPNVVVSDASLYQVIAQLRKALTDQQKPYQLIERVQRKGYRLLQHASMLPPPNTAISQHSPQHTPAVSDKFRGKTRTNRAIFAAVTASCLALYVISLAFWHDEQIPVIYTPLTAAPVTSQQPLLPYTGFEQHDWSMLQQALYLLNQPQAAAISDGIRYLHTLLPQYQHHPALLVALCNGYHAMHTYSDWSLQKALALCEPLLQQALKLQPDFAPALGSFGALQLSRNNLDGARFYLDKAGQLAPEDTHIMLWRAALHRVQGQYDKAFELMDKATKLAPLSGLLKRHYAYSLLGDGQLSRARVEFQLALLLEDNYSDRALDELELLPLTRQRALAFLLWAERFPDRLHSPERWTQLSLVQLSLQQIKQAEASLQQAILMSDKHPFVLLAQAMLAQAQGQDAIANAYLQQRLSLNPQHKIFQLQAMFLSVPPATTLQRSVLHKLLPAYSQDADQALQQDLANNEQINALYFLLSLPQTERRAYQSNISDFVSSQQNADSLSLQLLSVVGLTEQANQLALHLLDNGWLPSPHDDYYLAEQHPLWQQLSVEFFSKLQQQRQQVLDAFAAEMAEIKSNEVPQ</sequence>
<evidence type="ECO:0000259" key="6">
    <source>
        <dbReference type="PROSITE" id="PS51755"/>
    </source>
</evidence>
<dbReference type="InterPro" id="IPR016032">
    <property type="entry name" value="Sig_transdc_resp-reg_C-effctor"/>
</dbReference>
<evidence type="ECO:0000256" key="3">
    <source>
        <dbReference type="ARBA" id="ARBA00023125"/>
    </source>
</evidence>
<gene>
    <name evidence="7" type="ORF">I4W93_010970</name>
</gene>
<dbReference type="InterPro" id="IPR011990">
    <property type="entry name" value="TPR-like_helical_dom_sf"/>
</dbReference>
<organism evidence="7 8">
    <name type="scientific">Rheinheimera maricola</name>
    <dbReference type="NCBI Taxonomy" id="2793282"/>
    <lineage>
        <taxon>Bacteria</taxon>
        <taxon>Pseudomonadati</taxon>
        <taxon>Pseudomonadota</taxon>
        <taxon>Gammaproteobacteria</taxon>
        <taxon>Chromatiales</taxon>
        <taxon>Chromatiaceae</taxon>
        <taxon>Rheinheimera</taxon>
    </lineage>
</organism>
<dbReference type="Gene3D" id="1.25.40.10">
    <property type="entry name" value="Tetratricopeptide repeat domain"/>
    <property type="match status" value="2"/>
</dbReference>
<feature type="DNA-binding region" description="OmpR/PhoB-type" evidence="4">
    <location>
        <begin position="29"/>
        <end position="127"/>
    </location>
</feature>
<dbReference type="EMBL" id="JAERPS020000003">
    <property type="protein sequence ID" value="MBZ9612116.1"/>
    <property type="molecule type" value="Genomic_DNA"/>
</dbReference>
<reference evidence="7 8" key="2">
    <citation type="submission" date="2021-08" db="EMBL/GenBank/DDBJ databases">
        <title>Rheinheimera aquimaris sp. nov., isolated from seawater of the East Sea in Korea.</title>
        <authorList>
            <person name="Kim K.H."/>
            <person name="Wenting R."/>
            <person name="Kim K.R."/>
            <person name="Jeon C.O."/>
        </authorList>
    </citation>
    <scope>NUCLEOTIDE SEQUENCE [LARGE SCALE GENOMIC DNA]</scope>
    <source>
        <strain evidence="7 8">MA-13</strain>
    </source>
</reference>
<keyword evidence="8" id="KW-1185">Reference proteome</keyword>
<name>A0ABS7X997_9GAMM</name>
<keyword evidence="5" id="KW-0812">Transmembrane</keyword>
<comment type="caution">
    <text evidence="7">The sequence shown here is derived from an EMBL/GenBank/DDBJ whole genome shotgun (WGS) entry which is preliminary data.</text>
</comment>
<dbReference type="PANTHER" id="PTHR44227:SF3">
    <property type="entry name" value="PROTEIN O-MANNOSYL-TRANSFERASE TMTC4"/>
    <property type="match status" value="1"/>
</dbReference>
<keyword evidence="2" id="KW-0802">TPR repeat</keyword>
<evidence type="ECO:0000256" key="4">
    <source>
        <dbReference type="PROSITE-ProRule" id="PRU01091"/>
    </source>
</evidence>
<keyword evidence="3 4" id="KW-0238">DNA-binding</keyword>
<evidence type="ECO:0000313" key="7">
    <source>
        <dbReference type="EMBL" id="MBZ9612116.1"/>
    </source>
</evidence>
<keyword evidence="5" id="KW-0472">Membrane</keyword>
<dbReference type="SUPFAM" id="SSF48452">
    <property type="entry name" value="TPR-like"/>
    <property type="match status" value="1"/>
</dbReference>
<evidence type="ECO:0000256" key="1">
    <source>
        <dbReference type="ARBA" id="ARBA00022737"/>
    </source>
</evidence>
<protein>
    <submittedName>
        <fullName evidence="7">Winged helix-turn-helix domain-containing protein</fullName>
    </submittedName>
</protein>
<proteinExistence type="predicted"/>
<dbReference type="SMART" id="SM00028">
    <property type="entry name" value="TPR"/>
    <property type="match status" value="4"/>
</dbReference>
<keyword evidence="1" id="KW-0677">Repeat</keyword>
<dbReference type="InterPro" id="IPR001867">
    <property type="entry name" value="OmpR/PhoB-type_DNA-bd"/>
</dbReference>
<dbReference type="Gene3D" id="1.10.10.10">
    <property type="entry name" value="Winged helix-like DNA-binding domain superfamily/Winged helix DNA-binding domain"/>
    <property type="match status" value="1"/>
</dbReference>
<reference evidence="7 8" key="1">
    <citation type="submission" date="2020-12" db="EMBL/GenBank/DDBJ databases">
        <authorList>
            <person name="Ruan W."/>
            <person name="Khan S.A."/>
            <person name="Jeon C.O."/>
        </authorList>
    </citation>
    <scope>NUCLEOTIDE SEQUENCE [LARGE SCALE GENOMIC DNA]</scope>
    <source>
        <strain evidence="7 8">MA-13</strain>
    </source>
</reference>